<reference evidence="3" key="2">
    <citation type="submission" date="2015-01" db="EMBL/GenBank/DDBJ databases">
        <title>Evolutionary Origins and Diversification of the Mycorrhizal Mutualists.</title>
        <authorList>
            <consortium name="DOE Joint Genome Institute"/>
            <consortium name="Mycorrhizal Genomics Consortium"/>
            <person name="Kohler A."/>
            <person name="Kuo A."/>
            <person name="Nagy L.G."/>
            <person name="Floudas D."/>
            <person name="Copeland A."/>
            <person name="Barry K.W."/>
            <person name="Cichocki N."/>
            <person name="Veneault-Fourrey C."/>
            <person name="LaButti K."/>
            <person name="Lindquist E.A."/>
            <person name="Lipzen A."/>
            <person name="Lundell T."/>
            <person name="Morin E."/>
            <person name="Murat C."/>
            <person name="Riley R."/>
            <person name="Ohm R."/>
            <person name="Sun H."/>
            <person name="Tunlid A."/>
            <person name="Henrissat B."/>
            <person name="Grigoriev I.V."/>
            <person name="Hibbett D.S."/>
            <person name="Martin F."/>
        </authorList>
    </citation>
    <scope>NUCLEOTIDE SEQUENCE [LARGE SCALE GENOMIC DNA]</scope>
    <source>
        <strain evidence="3">Ve08.2h10</strain>
    </source>
</reference>
<dbReference type="Proteomes" id="UP000054538">
    <property type="component" value="Unassembled WGS sequence"/>
</dbReference>
<name>A0A0D0DVV7_9AGAM</name>
<evidence type="ECO:0000256" key="1">
    <source>
        <dbReference type="SAM" id="MobiDB-lite"/>
    </source>
</evidence>
<proteinExistence type="predicted"/>
<gene>
    <name evidence="2" type="ORF">PAXRUDRAFT_828635</name>
</gene>
<sequence length="70" mass="7895">MRQRISAHKTDEIQNHNSHANSTRQVTPPFVAVLYSFGAGVPRSTLPRYILSVWETTGFSKVQLLSTKTH</sequence>
<feature type="region of interest" description="Disordered" evidence="1">
    <location>
        <begin position="1"/>
        <end position="24"/>
    </location>
</feature>
<feature type="compositionally biased region" description="Polar residues" evidence="1">
    <location>
        <begin position="15"/>
        <end position="24"/>
    </location>
</feature>
<dbReference type="HOGENOM" id="CLU_2758535_0_0_1"/>
<keyword evidence="3" id="KW-1185">Reference proteome</keyword>
<dbReference type="EMBL" id="KN825157">
    <property type="protein sequence ID" value="KIK93771.1"/>
    <property type="molecule type" value="Genomic_DNA"/>
</dbReference>
<dbReference type="InParanoid" id="A0A0D0DVV7"/>
<protein>
    <submittedName>
        <fullName evidence="2">Unplaced genomic scaffold scaffold_335, whole genome shotgun sequence</fullName>
    </submittedName>
</protein>
<reference evidence="2 3" key="1">
    <citation type="submission" date="2014-04" db="EMBL/GenBank/DDBJ databases">
        <authorList>
            <consortium name="DOE Joint Genome Institute"/>
            <person name="Kuo A."/>
            <person name="Kohler A."/>
            <person name="Jargeat P."/>
            <person name="Nagy L.G."/>
            <person name="Floudas D."/>
            <person name="Copeland A."/>
            <person name="Barry K.W."/>
            <person name="Cichocki N."/>
            <person name="Veneault-Fourrey C."/>
            <person name="LaButti K."/>
            <person name="Lindquist E.A."/>
            <person name="Lipzen A."/>
            <person name="Lundell T."/>
            <person name="Morin E."/>
            <person name="Murat C."/>
            <person name="Sun H."/>
            <person name="Tunlid A."/>
            <person name="Henrissat B."/>
            <person name="Grigoriev I.V."/>
            <person name="Hibbett D.S."/>
            <person name="Martin F."/>
            <person name="Nordberg H.P."/>
            <person name="Cantor M.N."/>
            <person name="Hua S.X."/>
        </authorList>
    </citation>
    <scope>NUCLEOTIDE SEQUENCE [LARGE SCALE GENOMIC DNA]</scope>
    <source>
        <strain evidence="2 3">Ve08.2h10</strain>
    </source>
</reference>
<evidence type="ECO:0000313" key="3">
    <source>
        <dbReference type="Proteomes" id="UP000054538"/>
    </source>
</evidence>
<organism evidence="2 3">
    <name type="scientific">Paxillus rubicundulus Ve08.2h10</name>
    <dbReference type="NCBI Taxonomy" id="930991"/>
    <lineage>
        <taxon>Eukaryota</taxon>
        <taxon>Fungi</taxon>
        <taxon>Dikarya</taxon>
        <taxon>Basidiomycota</taxon>
        <taxon>Agaricomycotina</taxon>
        <taxon>Agaricomycetes</taxon>
        <taxon>Agaricomycetidae</taxon>
        <taxon>Boletales</taxon>
        <taxon>Paxilineae</taxon>
        <taxon>Paxillaceae</taxon>
        <taxon>Paxillus</taxon>
    </lineage>
</organism>
<evidence type="ECO:0000313" key="2">
    <source>
        <dbReference type="EMBL" id="KIK93771.1"/>
    </source>
</evidence>
<dbReference type="AlphaFoldDB" id="A0A0D0DVV7"/>
<accession>A0A0D0DVV7</accession>